<evidence type="ECO:0000256" key="10">
    <source>
        <dbReference type="ARBA" id="ARBA00023012"/>
    </source>
</evidence>
<keyword evidence="11 12" id="KW-0472">Membrane</keyword>
<evidence type="ECO:0000256" key="4">
    <source>
        <dbReference type="ARBA" id="ARBA00022475"/>
    </source>
</evidence>
<dbReference type="GO" id="GO:0005886">
    <property type="term" value="C:plasma membrane"/>
    <property type="evidence" value="ECO:0007669"/>
    <property type="project" value="UniProtKB-SubCell"/>
</dbReference>
<evidence type="ECO:0000256" key="6">
    <source>
        <dbReference type="ARBA" id="ARBA00022679"/>
    </source>
</evidence>
<evidence type="ECO:0000259" key="13">
    <source>
        <dbReference type="PROSITE" id="PS50109"/>
    </source>
</evidence>
<dbReference type="InterPro" id="IPR004358">
    <property type="entry name" value="Sig_transdc_His_kin-like_C"/>
</dbReference>
<dbReference type="InterPro" id="IPR003661">
    <property type="entry name" value="HisK_dim/P_dom"/>
</dbReference>
<comment type="caution">
    <text evidence="14">The sequence shown here is derived from an EMBL/GenBank/DDBJ whole genome shotgun (WGS) entry which is preliminary data.</text>
</comment>
<keyword evidence="5" id="KW-0597">Phosphoprotein</keyword>
<evidence type="ECO:0000256" key="9">
    <source>
        <dbReference type="ARBA" id="ARBA00022989"/>
    </source>
</evidence>
<keyword evidence="8 14" id="KW-0418">Kinase</keyword>
<dbReference type="PANTHER" id="PTHR45453">
    <property type="entry name" value="PHOSPHATE REGULON SENSOR PROTEIN PHOR"/>
    <property type="match status" value="1"/>
</dbReference>
<feature type="domain" description="Histidine kinase" evidence="13">
    <location>
        <begin position="203"/>
        <end position="415"/>
    </location>
</feature>
<keyword evidence="15" id="KW-1185">Reference proteome</keyword>
<dbReference type="InterPro" id="IPR036890">
    <property type="entry name" value="HATPase_C_sf"/>
</dbReference>
<evidence type="ECO:0000256" key="8">
    <source>
        <dbReference type="ARBA" id="ARBA00022777"/>
    </source>
</evidence>
<dbReference type="PRINTS" id="PR00344">
    <property type="entry name" value="BCTRLSENSOR"/>
</dbReference>
<dbReference type="GO" id="GO:0004721">
    <property type="term" value="F:phosphoprotein phosphatase activity"/>
    <property type="evidence" value="ECO:0007669"/>
    <property type="project" value="TreeGrafter"/>
</dbReference>
<evidence type="ECO:0000313" key="15">
    <source>
        <dbReference type="Proteomes" id="UP001140817"/>
    </source>
</evidence>
<sequence length="417" mass="48255">MEVKLMFRYNVEMKSFIRRFFALFFITIIICGGITILTLNIIKEKVVENNQAIIGNILSDRPELEEKVMDVITQGNSKENIDLGKEILSKYNYNSNITLKNEPIINESAKYIFNINWIFICVILILFIFLALSYFKKIYDDIKDMTDYVYNSSEGRNFEMKNRNQEGQIGLLKTELIKMTNILKEKVELLNNEKIFLNNTISDISHQLKTPMTSLVILNDLMYEDLPKETKIEFLDKIKSQLNRMEWLVKSMLKLSKVEAKVIDFDKKEVKIHELIKRSVAPSLIPMEIKDIKLSINGDENTSYIGDINWSSEAFVNIIKNCIEHTPNGGKIDINYDQNPLYCEVVIKDSGEGIDKKDLPHIFKRFYKGKTSKEDSVGIGLAMAKSIIESQNGDIYVESEKNKGTEFHIIFHKTYSD</sequence>
<accession>A0A9X2M8T8</accession>
<evidence type="ECO:0000256" key="5">
    <source>
        <dbReference type="ARBA" id="ARBA00022553"/>
    </source>
</evidence>
<dbReference type="SMART" id="SM00387">
    <property type="entry name" value="HATPase_c"/>
    <property type="match status" value="1"/>
</dbReference>
<dbReference type="Gene3D" id="3.30.565.10">
    <property type="entry name" value="Histidine kinase-like ATPase, C-terminal domain"/>
    <property type="match status" value="1"/>
</dbReference>
<keyword evidence="9 12" id="KW-1133">Transmembrane helix</keyword>
<dbReference type="GO" id="GO:0000155">
    <property type="term" value="F:phosphorelay sensor kinase activity"/>
    <property type="evidence" value="ECO:0007669"/>
    <property type="project" value="InterPro"/>
</dbReference>
<dbReference type="CDD" id="cd00082">
    <property type="entry name" value="HisKA"/>
    <property type="match status" value="1"/>
</dbReference>
<evidence type="ECO:0000256" key="3">
    <source>
        <dbReference type="ARBA" id="ARBA00012438"/>
    </source>
</evidence>
<gene>
    <name evidence="14" type="ORF">NSA58_06135</name>
</gene>
<dbReference type="Pfam" id="PF02518">
    <property type="entry name" value="HATPase_c"/>
    <property type="match status" value="1"/>
</dbReference>
<evidence type="ECO:0000256" key="12">
    <source>
        <dbReference type="SAM" id="Phobius"/>
    </source>
</evidence>
<keyword evidence="7 12" id="KW-0812">Transmembrane</keyword>
<evidence type="ECO:0000256" key="11">
    <source>
        <dbReference type="ARBA" id="ARBA00023136"/>
    </source>
</evidence>
<dbReference type="SMART" id="SM00388">
    <property type="entry name" value="HisKA"/>
    <property type="match status" value="1"/>
</dbReference>
<dbReference type="EC" id="2.7.13.3" evidence="3"/>
<evidence type="ECO:0000256" key="2">
    <source>
        <dbReference type="ARBA" id="ARBA00004651"/>
    </source>
</evidence>
<comment type="subcellular location">
    <subcellularLocation>
        <location evidence="2">Cell membrane</location>
        <topology evidence="2">Multi-pass membrane protein</topology>
    </subcellularLocation>
</comment>
<dbReference type="GO" id="GO:0016036">
    <property type="term" value="P:cellular response to phosphate starvation"/>
    <property type="evidence" value="ECO:0007669"/>
    <property type="project" value="TreeGrafter"/>
</dbReference>
<dbReference type="Proteomes" id="UP001140817">
    <property type="component" value="Unassembled WGS sequence"/>
</dbReference>
<reference evidence="14" key="1">
    <citation type="submission" date="2022-07" db="EMBL/GenBank/DDBJ databases">
        <title>Enhanced cultured diversity of the mouse gut microbiota enables custom-made synthetic communities.</title>
        <authorList>
            <person name="Afrizal A."/>
        </authorList>
    </citation>
    <scope>NUCLEOTIDE SEQUENCE</scope>
    <source>
        <strain evidence="14">DSM 29186</strain>
    </source>
</reference>
<dbReference type="PROSITE" id="PS50109">
    <property type="entry name" value="HIS_KIN"/>
    <property type="match status" value="1"/>
</dbReference>
<comment type="catalytic activity">
    <reaction evidence="1">
        <text>ATP + protein L-histidine = ADP + protein N-phospho-L-histidine.</text>
        <dbReference type="EC" id="2.7.13.3"/>
    </reaction>
</comment>
<dbReference type="Gene3D" id="1.10.287.130">
    <property type="match status" value="1"/>
</dbReference>
<dbReference type="EMBL" id="JANKBY010000051">
    <property type="protein sequence ID" value="MCR1822363.1"/>
    <property type="molecule type" value="Genomic_DNA"/>
</dbReference>
<keyword evidence="6" id="KW-0808">Transferase</keyword>
<dbReference type="InterPro" id="IPR050351">
    <property type="entry name" value="BphY/WalK/GraS-like"/>
</dbReference>
<dbReference type="RefSeq" id="WP_257560261.1">
    <property type="nucleotide sequence ID" value="NZ_JANKBY010000051.1"/>
</dbReference>
<evidence type="ECO:0000256" key="1">
    <source>
        <dbReference type="ARBA" id="ARBA00000085"/>
    </source>
</evidence>
<evidence type="ECO:0000313" key="14">
    <source>
        <dbReference type="EMBL" id="MCR1822363.1"/>
    </source>
</evidence>
<name>A0A9X2M8T8_9FIRM</name>
<organism evidence="14 15">
    <name type="scientific">Terrisporobacter muris</name>
    <dbReference type="NCBI Taxonomy" id="2963284"/>
    <lineage>
        <taxon>Bacteria</taxon>
        <taxon>Bacillati</taxon>
        <taxon>Bacillota</taxon>
        <taxon>Clostridia</taxon>
        <taxon>Peptostreptococcales</taxon>
        <taxon>Peptostreptococcaceae</taxon>
        <taxon>Terrisporobacter</taxon>
    </lineage>
</organism>
<dbReference type="InterPro" id="IPR036097">
    <property type="entry name" value="HisK_dim/P_sf"/>
</dbReference>
<protein>
    <recommendedName>
        <fullName evidence="3">histidine kinase</fullName>
        <ecNumber evidence="3">2.7.13.3</ecNumber>
    </recommendedName>
</protein>
<feature type="transmembrane region" description="Helical" evidence="12">
    <location>
        <begin position="115"/>
        <end position="135"/>
    </location>
</feature>
<dbReference type="CDD" id="cd00075">
    <property type="entry name" value="HATPase"/>
    <property type="match status" value="1"/>
</dbReference>
<dbReference type="PANTHER" id="PTHR45453:SF2">
    <property type="entry name" value="HISTIDINE KINASE"/>
    <property type="match status" value="1"/>
</dbReference>
<dbReference type="InterPro" id="IPR003594">
    <property type="entry name" value="HATPase_dom"/>
</dbReference>
<dbReference type="SUPFAM" id="SSF55874">
    <property type="entry name" value="ATPase domain of HSP90 chaperone/DNA topoisomerase II/histidine kinase"/>
    <property type="match status" value="1"/>
</dbReference>
<dbReference type="AlphaFoldDB" id="A0A9X2M8T8"/>
<dbReference type="SUPFAM" id="SSF47384">
    <property type="entry name" value="Homodimeric domain of signal transducing histidine kinase"/>
    <property type="match status" value="1"/>
</dbReference>
<keyword evidence="4" id="KW-1003">Cell membrane</keyword>
<dbReference type="Pfam" id="PF00512">
    <property type="entry name" value="HisKA"/>
    <property type="match status" value="1"/>
</dbReference>
<evidence type="ECO:0000256" key="7">
    <source>
        <dbReference type="ARBA" id="ARBA00022692"/>
    </source>
</evidence>
<proteinExistence type="predicted"/>
<keyword evidence="10" id="KW-0902">Two-component regulatory system</keyword>
<feature type="transmembrane region" description="Helical" evidence="12">
    <location>
        <begin position="20"/>
        <end position="42"/>
    </location>
</feature>
<dbReference type="InterPro" id="IPR005467">
    <property type="entry name" value="His_kinase_dom"/>
</dbReference>